<organism evidence="2 3">
    <name type="scientific">Arsukibacterium tuosuense</name>
    <dbReference type="NCBI Taxonomy" id="1323745"/>
    <lineage>
        <taxon>Bacteria</taxon>
        <taxon>Pseudomonadati</taxon>
        <taxon>Pseudomonadota</taxon>
        <taxon>Gammaproteobacteria</taxon>
        <taxon>Chromatiales</taxon>
        <taxon>Chromatiaceae</taxon>
        <taxon>Arsukibacterium</taxon>
    </lineage>
</organism>
<dbReference type="EMBL" id="OBEB01000002">
    <property type="protein sequence ID" value="SNY50060.1"/>
    <property type="molecule type" value="Genomic_DNA"/>
</dbReference>
<reference evidence="3" key="1">
    <citation type="submission" date="2017-09" db="EMBL/GenBank/DDBJ databases">
        <authorList>
            <person name="Varghese N."/>
            <person name="Submissions S."/>
        </authorList>
    </citation>
    <scope>NUCLEOTIDE SEQUENCE [LARGE SCALE GENOMIC DNA]</scope>
    <source>
        <strain evidence="3">CGMCC 1.12461</strain>
    </source>
</reference>
<dbReference type="InterPro" id="IPR019629">
    <property type="entry name" value="Uncharacterised_HI1736/YgjV"/>
</dbReference>
<evidence type="ECO:0000313" key="3">
    <source>
        <dbReference type="Proteomes" id="UP000219353"/>
    </source>
</evidence>
<feature type="transmembrane region" description="Helical" evidence="1">
    <location>
        <begin position="43"/>
        <end position="64"/>
    </location>
</feature>
<feature type="transmembrane region" description="Helical" evidence="1">
    <location>
        <begin position="127"/>
        <end position="149"/>
    </location>
</feature>
<dbReference type="Proteomes" id="UP000219353">
    <property type="component" value="Unassembled WGS sequence"/>
</dbReference>
<proteinExistence type="predicted"/>
<dbReference type="AlphaFoldDB" id="A0A285IPW2"/>
<name>A0A285IPW2_9GAMM</name>
<accession>A0A285IPW2</accession>
<feature type="transmembrane region" description="Helical" evidence="1">
    <location>
        <begin position="73"/>
        <end position="90"/>
    </location>
</feature>
<keyword evidence="1" id="KW-0812">Transmembrane</keyword>
<evidence type="ECO:0000256" key="1">
    <source>
        <dbReference type="SAM" id="Phobius"/>
    </source>
</evidence>
<evidence type="ECO:0000313" key="2">
    <source>
        <dbReference type="EMBL" id="SNY50060.1"/>
    </source>
</evidence>
<keyword evidence="3" id="KW-1185">Reference proteome</keyword>
<protein>
    <submittedName>
        <fullName evidence="2">Inner membrane protein</fullName>
    </submittedName>
</protein>
<gene>
    <name evidence="2" type="ORF">SAMN06297280_1614</name>
</gene>
<keyword evidence="1" id="KW-1133">Transmembrane helix</keyword>
<keyword evidence="1" id="KW-0472">Membrane</keyword>
<sequence length="171" mass="18635">MFAGSQLLAAVAFGSGIFAFWQQQRSTMLKFWFISAVLNASHFGLLGQYEAALFVGLTAIRFLVAAMQPRQHWMLLFMAAATVIVLTTYSNPLNLLPYTAAMLGTYGSFQTRLGRVRLCMALGASCWIIHNILVGSPVAVMMELAFLLSNLVGFLRARRLAANLAAANQPG</sequence>
<dbReference type="Pfam" id="PF10688">
    <property type="entry name" value="Imp-YgjV"/>
    <property type="match status" value="1"/>
</dbReference>